<dbReference type="KEGG" id="psoj:PHYSODRAFT_295079"/>
<evidence type="ECO:0000313" key="3">
    <source>
        <dbReference type="Proteomes" id="UP000002640"/>
    </source>
</evidence>
<name>G4YNE1_PHYSP</name>
<evidence type="ECO:0000256" key="1">
    <source>
        <dbReference type="SAM" id="MobiDB-lite"/>
    </source>
</evidence>
<proteinExistence type="predicted"/>
<dbReference type="InParanoid" id="G4YNE1"/>
<dbReference type="GeneID" id="20641202"/>
<evidence type="ECO:0000313" key="2">
    <source>
        <dbReference type="EMBL" id="EGZ30234.1"/>
    </source>
</evidence>
<reference evidence="2 3" key="1">
    <citation type="journal article" date="2006" name="Science">
        <title>Phytophthora genome sequences uncover evolutionary origins and mechanisms of pathogenesis.</title>
        <authorList>
            <person name="Tyler B.M."/>
            <person name="Tripathy S."/>
            <person name="Zhang X."/>
            <person name="Dehal P."/>
            <person name="Jiang R.H."/>
            <person name="Aerts A."/>
            <person name="Arredondo F.D."/>
            <person name="Baxter L."/>
            <person name="Bensasson D."/>
            <person name="Beynon J.L."/>
            <person name="Chapman J."/>
            <person name="Damasceno C.M."/>
            <person name="Dorrance A.E."/>
            <person name="Dou D."/>
            <person name="Dickerman A.W."/>
            <person name="Dubchak I.L."/>
            <person name="Garbelotto M."/>
            <person name="Gijzen M."/>
            <person name="Gordon S.G."/>
            <person name="Govers F."/>
            <person name="Grunwald N.J."/>
            <person name="Huang W."/>
            <person name="Ivors K.L."/>
            <person name="Jones R.W."/>
            <person name="Kamoun S."/>
            <person name="Krampis K."/>
            <person name="Lamour K.H."/>
            <person name="Lee M.K."/>
            <person name="McDonald W.H."/>
            <person name="Medina M."/>
            <person name="Meijer H.J."/>
            <person name="Nordberg E.K."/>
            <person name="Maclean D.J."/>
            <person name="Ospina-Giraldo M.D."/>
            <person name="Morris P.F."/>
            <person name="Phuntumart V."/>
            <person name="Putnam N.H."/>
            <person name="Rash S."/>
            <person name="Rose J.K."/>
            <person name="Sakihama Y."/>
            <person name="Salamov A.A."/>
            <person name="Savidor A."/>
            <person name="Scheuring C.F."/>
            <person name="Smith B.M."/>
            <person name="Sobral B.W."/>
            <person name="Terry A."/>
            <person name="Torto-Alalibo T.A."/>
            <person name="Win J."/>
            <person name="Xu Z."/>
            <person name="Zhang H."/>
            <person name="Grigoriev I.V."/>
            <person name="Rokhsar D.S."/>
            <person name="Boore J.L."/>
        </authorList>
    </citation>
    <scope>NUCLEOTIDE SEQUENCE [LARGE SCALE GENOMIC DNA]</scope>
    <source>
        <strain evidence="2 3">P6497</strain>
    </source>
</reference>
<protein>
    <submittedName>
        <fullName evidence="2">Uncharacterized protein</fullName>
    </submittedName>
</protein>
<dbReference type="RefSeq" id="XP_009517509.1">
    <property type="nucleotide sequence ID" value="XM_009519214.1"/>
</dbReference>
<gene>
    <name evidence="2" type="ORF">PHYSODRAFT_295079</name>
</gene>
<sequence>MYNSTASKAPPPKAGDLVKISPPASFSRGLSSLLEHPVSQAVEWSRDLESPVKQKGEPKTDPVLLRDVLYHNGKEEFYNQIMKLVHADDDPPVIFEWLHVHEFVQAILRARIQAAVPGGHPVPPPPFAIPNPLNWMSFRAAILTYARDGRSDPVGSICLPCSPAESMRSVEALGQLNTHACVDATCHPLWRCWQCATHCQSVRAQTSLGYVGLRDPPTPKRIVEYPVKKTRHKRTAEYRSSPSSCILNHKQLVVMRTQPQAIRRQA</sequence>
<keyword evidence="3" id="KW-1185">Reference proteome</keyword>
<feature type="region of interest" description="Disordered" evidence="1">
    <location>
        <begin position="1"/>
        <end position="20"/>
    </location>
</feature>
<dbReference type="AlphaFoldDB" id="G4YNE1"/>
<dbReference type="EMBL" id="JH159151">
    <property type="protein sequence ID" value="EGZ30234.1"/>
    <property type="molecule type" value="Genomic_DNA"/>
</dbReference>
<accession>G4YNE1</accession>
<dbReference type="Proteomes" id="UP000002640">
    <property type="component" value="Unassembled WGS sequence"/>
</dbReference>
<organism evidence="2 3">
    <name type="scientific">Phytophthora sojae (strain P6497)</name>
    <name type="common">Soybean stem and root rot agent</name>
    <name type="synonym">Phytophthora megasperma f. sp. glycines</name>
    <dbReference type="NCBI Taxonomy" id="1094619"/>
    <lineage>
        <taxon>Eukaryota</taxon>
        <taxon>Sar</taxon>
        <taxon>Stramenopiles</taxon>
        <taxon>Oomycota</taxon>
        <taxon>Peronosporomycetes</taxon>
        <taxon>Peronosporales</taxon>
        <taxon>Peronosporaceae</taxon>
        <taxon>Phytophthora</taxon>
    </lineage>
</organism>